<dbReference type="PRINTS" id="PR00505">
    <property type="entry name" value="D12N6MTFRASE"/>
</dbReference>
<dbReference type="REBASE" id="86140">
    <property type="entry name" value="M.Bsc6ORF1205P"/>
</dbReference>
<keyword evidence="5" id="KW-0949">S-adenosyl-L-methionine</keyword>
<dbReference type="GO" id="GO:0043565">
    <property type="term" value="F:sequence-specific DNA binding"/>
    <property type="evidence" value="ECO:0007669"/>
    <property type="project" value="TreeGrafter"/>
</dbReference>
<protein>
    <recommendedName>
        <fullName evidence="2">site-specific DNA-methyltransferase (adenine-specific)</fullName>
        <ecNumber evidence="2">2.1.1.72</ecNumber>
    </recommendedName>
</protein>
<dbReference type="GO" id="GO:1904047">
    <property type="term" value="F:S-adenosyl-L-methionine binding"/>
    <property type="evidence" value="ECO:0007669"/>
    <property type="project" value="TreeGrafter"/>
</dbReference>
<organism evidence="7">
    <name type="scientific">Bartonella schoenbuchensis</name>
    <dbReference type="NCBI Taxonomy" id="165694"/>
    <lineage>
        <taxon>Bacteria</taxon>
        <taxon>Pseudomonadati</taxon>
        <taxon>Pseudomonadota</taxon>
        <taxon>Alphaproteobacteria</taxon>
        <taxon>Hyphomicrobiales</taxon>
        <taxon>Bartonellaceae</taxon>
        <taxon>Bartonella</taxon>
    </lineage>
</organism>
<dbReference type="GO" id="GO:0009307">
    <property type="term" value="P:DNA restriction-modification system"/>
    <property type="evidence" value="ECO:0007669"/>
    <property type="project" value="InterPro"/>
</dbReference>
<dbReference type="EC" id="2.1.1.72" evidence="2"/>
<comment type="catalytic activity">
    <reaction evidence="6">
        <text>a 2'-deoxyadenosine in DNA + S-adenosyl-L-methionine = an N(6)-methyl-2'-deoxyadenosine in DNA + S-adenosyl-L-homocysteine + H(+)</text>
        <dbReference type="Rhea" id="RHEA:15197"/>
        <dbReference type="Rhea" id="RHEA-COMP:12418"/>
        <dbReference type="Rhea" id="RHEA-COMP:12419"/>
        <dbReference type="ChEBI" id="CHEBI:15378"/>
        <dbReference type="ChEBI" id="CHEBI:57856"/>
        <dbReference type="ChEBI" id="CHEBI:59789"/>
        <dbReference type="ChEBI" id="CHEBI:90615"/>
        <dbReference type="ChEBI" id="CHEBI:90616"/>
        <dbReference type="EC" id="2.1.1.72"/>
    </reaction>
</comment>
<dbReference type="Gene3D" id="1.10.1020.10">
    <property type="entry name" value="Adenine-specific Methyltransferase, Domain 2"/>
    <property type="match status" value="1"/>
</dbReference>
<dbReference type="PANTHER" id="PTHR30481:SF2">
    <property type="entry name" value="SITE-SPECIFIC DNA-METHYLTRANSFERASE (ADENINE-SPECIFIC)"/>
    <property type="match status" value="1"/>
</dbReference>
<dbReference type="InterPro" id="IPR012263">
    <property type="entry name" value="M_m6A_EcoRV"/>
</dbReference>
<evidence type="ECO:0000313" key="7">
    <source>
        <dbReference type="EMBL" id="CDP80283.1"/>
    </source>
</evidence>
<gene>
    <name evidence="7" type="ORF">BN1046_01205</name>
</gene>
<dbReference type="Gene3D" id="3.40.50.150">
    <property type="entry name" value="Vaccinia Virus protein VP39"/>
    <property type="match status" value="1"/>
</dbReference>
<reference evidence="7" key="1">
    <citation type="submission" date="2013-11" db="EMBL/GenBank/DDBJ databases">
        <authorList>
            <person name="GENOMES U."/>
        </authorList>
    </citation>
    <scope>NUCLEOTIDE SEQUENCE</scope>
    <source>
        <strain evidence="7">MVT06</strain>
    </source>
</reference>
<evidence type="ECO:0000256" key="3">
    <source>
        <dbReference type="ARBA" id="ARBA00022603"/>
    </source>
</evidence>
<evidence type="ECO:0000256" key="6">
    <source>
        <dbReference type="ARBA" id="ARBA00047942"/>
    </source>
</evidence>
<sequence>MAFSYSPLRYPGGKAALYGKIKEIFEKNGLNGCSYREPFAGGGGLALKLLLNDDVKDIYMNDIDPFIWSFWHCVLYKTEELIEKINTTTINLEEWYKQKEISPEKEDVLTVGFAALFLNRTNRSGIIKNAGPIGGKKQTGNYKINCRFNKENLIGRIRNISAKKDRIYLTQLDAQEFLLRHGRTDKDENICLYIDPPYFKKGKGLYTAFYKTKDHHYLENTISKHVNTLWLITYDNVEEVKLLYNQYPKVEFNIRYSLQNKRKAQELMIFSPKIKIPQSLEQNIPSLAMQLNCFRK</sequence>
<dbReference type="GO" id="GO:0032259">
    <property type="term" value="P:methylation"/>
    <property type="evidence" value="ECO:0007669"/>
    <property type="project" value="UniProtKB-KW"/>
</dbReference>
<dbReference type="GO" id="GO:0009007">
    <property type="term" value="F:site-specific DNA-methyltransferase (adenine-specific) activity"/>
    <property type="evidence" value="ECO:0007669"/>
    <property type="project" value="UniProtKB-EC"/>
</dbReference>
<dbReference type="GO" id="GO:0006298">
    <property type="term" value="P:mismatch repair"/>
    <property type="evidence" value="ECO:0007669"/>
    <property type="project" value="TreeGrafter"/>
</dbReference>
<dbReference type="InterPro" id="IPR012327">
    <property type="entry name" value="MeTrfase_D12"/>
</dbReference>
<reference evidence="7" key="2">
    <citation type="submission" date="2014-05" db="EMBL/GenBank/DDBJ databases">
        <title>Genome sequencing of Bartonella spp. isolated from human blood.</title>
        <authorList>
            <person name="Raoult D."/>
        </authorList>
    </citation>
    <scope>NUCLEOTIDE SEQUENCE</scope>
    <source>
        <strain evidence="7">MVT06</strain>
    </source>
</reference>
<evidence type="ECO:0000256" key="1">
    <source>
        <dbReference type="ARBA" id="ARBA00006594"/>
    </source>
</evidence>
<evidence type="ECO:0000256" key="2">
    <source>
        <dbReference type="ARBA" id="ARBA00011900"/>
    </source>
</evidence>
<keyword evidence="3 7" id="KW-0489">Methyltransferase</keyword>
<keyword evidence="4 7" id="KW-0808">Transferase</keyword>
<comment type="similarity">
    <text evidence="1">Belongs to the N(4)/N(6)-methyltransferase family.</text>
</comment>
<dbReference type="InterPro" id="IPR029063">
    <property type="entry name" value="SAM-dependent_MTases_sf"/>
</dbReference>
<dbReference type="Pfam" id="PF02086">
    <property type="entry name" value="MethyltransfD12"/>
    <property type="match status" value="1"/>
</dbReference>
<dbReference type="SUPFAM" id="SSF53335">
    <property type="entry name" value="S-adenosyl-L-methionine-dependent methyltransferases"/>
    <property type="match status" value="1"/>
</dbReference>
<accession>A0A024LSV0</accession>
<name>A0A024LSV0_9HYPH</name>
<evidence type="ECO:0000256" key="5">
    <source>
        <dbReference type="ARBA" id="ARBA00022691"/>
    </source>
</evidence>
<proteinExistence type="inferred from homology"/>
<dbReference type="RefSeq" id="WP_343358224.1">
    <property type="nucleotide sequence ID" value="NZ_CP154603.1"/>
</dbReference>
<dbReference type="EMBL" id="HG977196">
    <property type="protein sequence ID" value="CDP80283.1"/>
    <property type="molecule type" value="Genomic_DNA"/>
</dbReference>
<dbReference type="PANTHER" id="PTHR30481">
    <property type="entry name" value="DNA ADENINE METHYLASE"/>
    <property type="match status" value="1"/>
</dbReference>
<dbReference type="InterPro" id="IPR023095">
    <property type="entry name" value="Ade_MeTrfase_dom_2"/>
</dbReference>
<evidence type="ECO:0000256" key="4">
    <source>
        <dbReference type="ARBA" id="ARBA00022679"/>
    </source>
</evidence>
<dbReference type="AlphaFoldDB" id="A0A024LSV0"/>
<dbReference type="PIRSF" id="PIRSF000398">
    <property type="entry name" value="M_m6A_EcoRV"/>
    <property type="match status" value="1"/>
</dbReference>